<proteinExistence type="predicted"/>
<keyword evidence="1" id="KW-1133">Transmembrane helix</keyword>
<dbReference type="InterPro" id="IPR019692">
    <property type="entry name" value="CFP-6_PH"/>
</dbReference>
<evidence type="ECO:0000259" key="2">
    <source>
        <dbReference type="Pfam" id="PF10756"/>
    </source>
</evidence>
<feature type="transmembrane region" description="Helical" evidence="1">
    <location>
        <begin position="40"/>
        <end position="61"/>
    </location>
</feature>
<feature type="transmembrane region" description="Helical" evidence="1">
    <location>
        <begin position="12"/>
        <end position="34"/>
    </location>
</feature>
<evidence type="ECO:0000256" key="1">
    <source>
        <dbReference type="SAM" id="Phobius"/>
    </source>
</evidence>
<gene>
    <name evidence="3" type="ORF">Cco03nite_71690</name>
</gene>
<keyword evidence="1" id="KW-0472">Membrane</keyword>
<evidence type="ECO:0000313" key="4">
    <source>
        <dbReference type="Proteomes" id="UP000630887"/>
    </source>
</evidence>
<feature type="transmembrane region" description="Helical" evidence="1">
    <location>
        <begin position="189"/>
        <end position="207"/>
    </location>
</feature>
<feature type="transmembrane region" description="Helical" evidence="1">
    <location>
        <begin position="163"/>
        <end position="183"/>
    </location>
</feature>
<feature type="domain" description="Low molecular weight protein antigen 6 PH" evidence="2">
    <location>
        <begin position="64"/>
        <end position="113"/>
    </location>
</feature>
<name>A0A8J3L314_9ACTN</name>
<protein>
    <recommendedName>
        <fullName evidence="2">Low molecular weight protein antigen 6 PH domain-containing protein</fullName>
    </recommendedName>
</protein>
<dbReference type="Proteomes" id="UP000630887">
    <property type="component" value="Unassembled WGS sequence"/>
</dbReference>
<dbReference type="RefSeq" id="WP_203698431.1">
    <property type="nucleotide sequence ID" value="NZ_BAAALC010000023.1"/>
</dbReference>
<comment type="caution">
    <text evidence="3">The sequence shown here is derived from an EMBL/GenBank/DDBJ whole genome shotgun (WGS) entry which is preliminary data.</text>
</comment>
<dbReference type="EMBL" id="BONI01000090">
    <property type="protein sequence ID" value="GIG10469.1"/>
    <property type="molecule type" value="Genomic_DNA"/>
</dbReference>
<dbReference type="AlphaFoldDB" id="A0A8J3L314"/>
<evidence type="ECO:0000313" key="3">
    <source>
        <dbReference type="EMBL" id="GIG10469.1"/>
    </source>
</evidence>
<keyword evidence="1" id="KW-0812">Transmembrane</keyword>
<accession>A0A8J3L314</accession>
<sequence length="212" mass="23377">MIDETRVYRHWPTLILAGVLPALLTGGIWAMWLVYNDGSAGSLVCPVATTAVLLPAAGYALRQRVSRDASGIRVRRTFRTVHVPWTDLRRIDVDTHLHLHLRDGRIVSTGAVGTAPVKLATRREGFGERVARELNAELGRRRGIAAPKIDADRTPAGKREKSVHLLFLWAGIPLTNLLLGMGWRRGVPWLFAAGLLAAVVTATGWYANKPRR</sequence>
<dbReference type="Pfam" id="PF10756">
    <property type="entry name" value="bPH_6"/>
    <property type="match status" value="1"/>
</dbReference>
<keyword evidence="4" id="KW-1185">Reference proteome</keyword>
<organism evidence="3 4">
    <name type="scientific">Catellatospora coxensis</name>
    <dbReference type="NCBI Taxonomy" id="310354"/>
    <lineage>
        <taxon>Bacteria</taxon>
        <taxon>Bacillati</taxon>
        <taxon>Actinomycetota</taxon>
        <taxon>Actinomycetes</taxon>
        <taxon>Micromonosporales</taxon>
        <taxon>Micromonosporaceae</taxon>
        <taxon>Catellatospora</taxon>
    </lineage>
</organism>
<reference evidence="3 4" key="1">
    <citation type="submission" date="2021-01" db="EMBL/GenBank/DDBJ databases">
        <title>Whole genome shotgun sequence of Catellatospora coxensis NBRC 107359.</title>
        <authorList>
            <person name="Komaki H."/>
            <person name="Tamura T."/>
        </authorList>
    </citation>
    <scope>NUCLEOTIDE SEQUENCE [LARGE SCALE GENOMIC DNA]</scope>
    <source>
        <strain evidence="3 4">NBRC 107359</strain>
    </source>
</reference>